<proteinExistence type="predicted"/>
<organism evidence="2 3">
    <name type="scientific">Bimuria novae-zelandiae CBS 107.79</name>
    <dbReference type="NCBI Taxonomy" id="1447943"/>
    <lineage>
        <taxon>Eukaryota</taxon>
        <taxon>Fungi</taxon>
        <taxon>Dikarya</taxon>
        <taxon>Ascomycota</taxon>
        <taxon>Pezizomycotina</taxon>
        <taxon>Dothideomycetes</taxon>
        <taxon>Pleosporomycetidae</taxon>
        <taxon>Pleosporales</taxon>
        <taxon>Massarineae</taxon>
        <taxon>Didymosphaeriaceae</taxon>
        <taxon>Bimuria</taxon>
    </lineage>
</organism>
<feature type="transmembrane region" description="Helical" evidence="1">
    <location>
        <begin position="681"/>
        <end position="699"/>
    </location>
</feature>
<keyword evidence="3" id="KW-1185">Reference proteome</keyword>
<feature type="transmembrane region" description="Helical" evidence="1">
    <location>
        <begin position="507"/>
        <end position="531"/>
    </location>
</feature>
<keyword evidence="1" id="KW-0812">Transmembrane</keyword>
<dbReference type="AlphaFoldDB" id="A0A6A5UR64"/>
<name>A0A6A5UR64_9PLEO</name>
<sequence>MGAENGLNLTTPEESKAIATKAAAAMGQEPTGILAVAQYLGSGIGAQLAPAFGNGTSDLLVGMAAYALAQGIGQASASGLNLTQEQFQPTNNSDVMSIARNFGLGVTVPIARSLGAQMRLNQVSGTSDFMAQIPQIAAAAGEGLGQGASKGLGLSRSETTGALAKRQATDATQMDIPGIVGNFTRGLSQSFLESSNLGMLLSGGAGGFSLDSSSLVSLASGAGKGIGEGISVGLGASPGNGSMALETTTGENQAAELIAEQFTKNLVASLFQNGGIKAIGDTLTSQAGGLTTNVDMAKVAEGAARGLVEGSVSAFSEAGGFQKVISGDFPKELATNLAALPQTKFNDSLNGSVVAFTRGLSGEGVLLISQMFNMGKNSSSPLPAKRSVDANGGEPFRQMSRRADMVTPAIDDLTLQGIAQSGLDTVTCSGFGGLAALALGIMQGPLMKNAGMMDMPTLAPLDDSTLAALSKGPVTIMNEGNKFTVDIVKQAVTINGLEIKPFAITTALHVLFSVLAFFFALPAYLALGAIWRLSDMIGQPINDAKVKKWRMIVLLGLFTPFALIGVIFGIVGKGSAAHFNTAHGIFGLIALLVLVPAVILSFMRLRTAVAIPPPSAFLFKNQLAAMKGPHKVHVIANTLVQQTLAFGMISFTQGFSDLRAISLCVVDAILTAPTIVGLLNLVLFISIATNGLLIARFILERRLAQSSRAEHGDVVLTEKAGRPNMNRSATMKTFGFDSTPVPAIPRRPTLAERRTADLLGRADSQIGFPTDARKFGEQDPQDPHPGIRILSNPFVHPEEQLVSPRVYNAKLGGFEDECSPAFPLPKLDTNFDNNYAPSNGLRPSSELDPQSRYVSYAPPSRQQYPERDIIGTPEPTVRRLESFSRPMKAPKSPTHTELGWDRDLALDRDEMPKTNPYAYVVGGRI</sequence>
<dbReference type="OrthoDB" id="5148443at2759"/>
<evidence type="ECO:0000313" key="2">
    <source>
        <dbReference type="EMBL" id="KAF1965396.1"/>
    </source>
</evidence>
<dbReference type="Proteomes" id="UP000800036">
    <property type="component" value="Unassembled WGS sequence"/>
</dbReference>
<reference evidence="2" key="1">
    <citation type="journal article" date="2020" name="Stud. Mycol.">
        <title>101 Dothideomycetes genomes: a test case for predicting lifestyles and emergence of pathogens.</title>
        <authorList>
            <person name="Haridas S."/>
            <person name="Albert R."/>
            <person name="Binder M."/>
            <person name="Bloem J."/>
            <person name="Labutti K."/>
            <person name="Salamov A."/>
            <person name="Andreopoulos B."/>
            <person name="Baker S."/>
            <person name="Barry K."/>
            <person name="Bills G."/>
            <person name="Bluhm B."/>
            <person name="Cannon C."/>
            <person name="Castanera R."/>
            <person name="Culley D."/>
            <person name="Daum C."/>
            <person name="Ezra D."/>
            <person name="Gonzalez J."/>
            <person name="Henrissat B."/>
            <person name="Kuo A."/>
            <person name="Liang C."/>
            <person name="Lipzen A."/>
            <person name="Lutzoni F."/>
            <person name="Magnuson J."/>
            <person name="Mondo S."/>
            <person name="Nolan M."/>
            <person name="Ohm R."/>
            <person name="Pangilinan J."/>
            <person name="Park H.-J."/>
            <person name="Ramirez L."/>
            <person name="Alfaro M."/>
            <person name="Sun H."/>
            <person name="Tritt A."/>
            <person name="Yoshinaga Y."/>
            <person name="Zwiers L.-H."/>
            <person name="Turgeon B."/>
            <person name="Goodwin S."/>
            <person name="Spatafora J."/>
            <person name="Crous P."/>
            <person name="Grigoriev I."/>
        </authorList>
    </citation>
    <scope>NUCLEOTIDE SEQUENCE</scope>
    <source>
        <strain evidence="2">CBS 107.79</strain>
    </source>
</reference>
<feature type="transmembrane region" description="Helical" evidence="1">
    <location>
        <begin position="552"/>
        <end position="572"/>
    </location>
</feature>
<keyword evidence="1" id="KW-1133">Transmembrane helix</keyword>
<keyword evidence="1" id="KW-0472">Membrane</keyword>
<feature type="transmembrane region" description="Helical" evidence="1">
    <location>
        <begin position="584"/>
        <end position="603"/>
    </location>
</feature>
<gene>
    <name evidence="2" type="ORF">BU23DRAFT_561137</name>
</gene>
<evidence type="ECO:0000313" key="3">
    <source>
        <dbReference type="Proteomes" id="UP000800036"/>
    </source>
</evidence>
<evidence type="ECO:0008006" key="4">
    <source>
        <dbReference type="Google" id="ProtNLM"/>
    </source>
</evidence>
<protein>
    <recommendedName>
        <fullName evidence="4">Cytochrome b561 domain-containing protein</fullName>
    </recommendedName>
</protein>
<evidence type="ECO:0000256" key="1">
    <source>
        <dbReference type="SAM" id="Phobius"/>
    </source>
</evidence>
<dbReference type="EMBL" id="ML976763">
    <property type="protein sequence ID" value="KAF1965396.1"/>
    <property type="molecule type" value="Genomic_DNA"/>
</dbReference>
<accession>A0A6A5UR64</accession>